<comment type="similarity">
    <text evidence="7 8">Belongs to the drug/metabolite transporter (DMT) superfamily. Small multidrug resistance (SMR) (TC 2.A.7.1) family.</text>
</comment>
<dbReference type="EMBL" id="BAABJI010000001">
    <property type="protein sequence ID" value="GAA4908572.1"/>
    <property type="molecule type" value="Genomic_DNA"/>
</dbReference>
<dbReference type="InterPro" id="IPR045324">
    <property type="entry name" value="Small_multidrug_res"/>
</dbReference>
<organism evidence="10 11">
    <name type="scientific">Mucilaginibacter defluvii</name>
    <dbReference type="NCBI Taxonomy" id="1196019"/>
    <lineage>
        <taxon>Bacteria</taxon>
        <taxon>Pseudomonadati</taxon>
        <taxon>Bacteroidota</taxon>
        <taxon>Sphingobacteriia</taxon>
        <taxon>Sphingobacteriales</taxon>
        <taxon>Sphingobacteriaceae</taxon>
        <taxon>Mucilaginibacter</taxon>
    </lineage>
</organism>
<keyword evidence="5 9" id="KW-1133">Transmembrane helix</keyword>
<dbReference type="Gene3D" id="1.10.3730.20">
    <property type="match status" value="1"/>
</dbReference>
<feature type="transmembrane region" description="Helical" evidence="9">
    <location>
        <begin position="26"/>
        <end position="46"/>
    </location>
</feature>
<keyword evidence="2" id="KW-0813">Transport</keyword>
<dbReference type="InterPro" id="IPR000390">
    <property type="entry name" value="Small_drug/metabolite_transptr"/>
</dbReference>
<keyword evidence="4 8" id="KW-0812">Transmembrane</keyword>
<dbReference type="Pfam" id="PF00893">
    <property type="entry name" value="Multi_Drug_Res"/>
    <property type="match status" value="1"/>
</dbReference>
<sequence>MKYLFLGLAIVFEVIGSSLLQASHQFTRLLPGIMAVVCYLCCLYFFSSSLKSIPLGVAYAIWGGLGIVLTALVSVFVFRQSLDIPAIIGITMIVGGVIVMNVFSKSVSI</sequence>
<keyword evidence="11" id="KW-1185">Reference proteome</keyword>
<feature type="transmembrane region" description="Helical" evidence="9">
    <location>
        <begin position="84"/>
        <end position="103"/>
    </location>
</feature>
<reference evidence="11" key="1">
    <citation type="journal article" date="2019" name="Int. J. Syst. Evol. Microbiol.">
        <title>The Global Catalogue of Microorganisms (GCM) 10K type strain sequencing project: providing services to taxonomists for standard genome sequencing and annotation.</title>
        <authorList>
            <consortium name="The Broad Institute Genomics Platform"/>
            <consortium name="The Broad Institute Genome Sequencing Center for Infectious Disease"/>
            <person name="Wu L."/>
            <person name="Ma J."/>
        </authorList>
    </citation>
    <scope>NUCLEOTIDE SEQUENCE [LARGE SCALE GENOMIC DNA]</scope>
    <source>
        <strain evidence="11">JCM 18283</strain>
    </source>
</reference>
<dbReference type="InterPro" id="IPR037185">
    <property type="entry name" value="EmrE-like"/>
</dbReference>
<accession>A0ABP9FNT0</accession>
<evidence type="ECO:0000256" key="6">
    <source>
        <dbReference type="ARBA" id="ARBA00023136"/>
    </source>
</evidence>
<name>A0ABP9FNT0_9SPHI</name>
<comment type="subcellular location">
    <subcellularLocation>
        <location evidence="1 8">Cell membrane</location>
        <topology evidence="1 8">Multi-pass membrane protein</topology>
    </subcellularLocation>
</comment>
<keyword evidence="3" id="KW-1003">Cell membrane</keyword>
<evidence type="ECO:0000256" key="3">
    <source>
        <dbReference type="ARBA" id="ARBA00022475"/>
    </source>
</evidence>
<evidence type="ECO:0000256" key="5">
    <source>
        <dbReference type="ARBA" id="ARBA00022989"/>
    </source>
</evidence>
<evidence type="ECO:0000256" key="1">
    <source>
        <dbReference type="ARBA" id="ARBA00004651"/>
    </source>
</evidence>
<evidence type="ECO:0000256" key="2">
    <source>
        <dbReference type="ARBA" id="ARBA00022448"/>
    </source>
</evidence>
<gene>
    <name evidence="10" type="ORF">GCM10023313_09400</name>
</gene>
<dbReference type="SUPFAM" id="SSF103481">
    <property type="entry name" value="Multidrug resistance efflux transporter EmrE"/>
    <property type="match status" value="1"/>
</dbReference>
<feature type="transmembrane region" description="Helical" evidence="9">
    <location>
        <begin position="58"/>
        <end position="78"/>
    </location>
</feature>
<dbReference type="Proteomes" id="UP001501436">
    <property type="component" value="Unassembled WGS sequence"/>
</dbReference>
<comment type="caution">
    <text evidence="10">The sequence shown here is derived from an EMBL/GenBank/DDBJ whole genome shotgun (WGS) entry which is preliminary data.</text>
</comment>
<keyword evidence="6 9" id="KW-0472">Membrane</keyword>
<evidence type="ECO:0000313" key="11">
    <source>
        <dbReference type="Proteomes" id="UP001501436"/>
    </source>
</evidence>
<dbReference type="PANTHER" id="PTHR30561:SF1">
    <property type="entry name" value="MULTIDRUG TRANSPORTER EMRE"/>
    <property type="match status" value="1"/>
</dbReference>
<evidence type="ECO:0000256" key="4">
    <source>
        <dbReference type="ARBA" id="ARBA00022692"/>
    </source>
</evidence>
<proteinExistence type="inferred from homology"/>
<evidence type="ECO:0000256" key="9">
    <source>
        <dbReference type="SAM" id="Phobius"/>
    </source>
</evidence>
<evidence type="ECO:0000256" key="7">
    <source>
        <dbReference type="ARBA" id="ARBA00038032"/>
    </source>
</evidence>
<protein>
    <submittedName>
        <fullName evidence="10">SMR family transporter</fullName>
    </submittedName>
</protein>
<dbReference type="RefSeq" id="WP_345329771.1">
    <property type="nucleotide sequence ID" value="NZ_BAABJI010000001.1"/>
</dbReference>
<evidence type="ECO:0000256" key="8">
    <source>
        <dbReference type="RuleBase" id="RU003942"/>
    </source>
</evidence>
<evidence type="ECO:0000313" key="10">
    <source>
        <dbReference type="EMBL" id="GAA4908572.1"/>
    </source>
</evidence>
<dbReference type="PANTHER" id="PTHR30561">
    <property type="entry name" value="SMR FAMILY PROTON-DEPENDENT DRUG EFFLUX TRANSPORTER SUGE"/>
    <property type="match status" value="1"/>
</dbReference>